<evidence type="ECO:0000256" key="4">
    <source>
        <dbReference type="SAM" id="MobiDB-lite"/>
    </source>
</evidence>
<gene>
    <name evidence="5" type="ORF">LTR84_001506</name>
</gene>
<feature type="compositionally biased region" description="Basic and acidic residues" evidence="4">
    <location>
        <begin position="88"/>
        <end position="113"/>
    </location>
</feature>
<protein>
    <recommendedName>
        <fullName evidence="7">Small EDRK-rich factor-like N-terminal domain-containing protein</fullName>
    </recommendedName>
</protein>
<keyword evidence="6" id="KW-1185">Reference proteome</keyword>
<dbReference type="AlphaFoldDB" id="A0AAV9NDZ4"/>
<evidence type="ECO:0000313" key="5">
    <source>
        <dbReference type="EMBL" id="KAK5054615.1"/>
    </source>
</evidence>
<organism evidence="5 6">
    <name type="scientific">Exophiala bonariae</name>
    <dbReference type="NCBI Taxonomy" id="1690606"/>
    <lineage>
        <taxon>Eukaryota</taxon>
        <taxon>Fungi</taxon>
        <taxon>Dikarya</taxon>
        <taxon>Ascomycota</taxon>
        <taxon>Pezizomycotina</taxon>
        <taxon>Eurotiomycetes</taxon>
        <taxon>Chaetothyriomycetidae</taxon>
        <taxon>Chaetothyriales</taxon>
        <taxon>Herpotrichiellaceae</taxon>
        <taxon>Exophiala</taxon>
    </lineage>
</organism>
<comment type="caution">
    <text evidence="5">The sequence shown here is derived from an EMBL/GenBank/DDBJ whole genome shotgun (WGS) entry which is preliminary data.</text>
</comment>
<evidence type="ECO:0008006" key="7">
    <source>
        <dbReference type="Google" id="ProtNLM"/>
    </source>
</evidence>
<reference evidence="5 6" key="1">
    <citation type="submission" date="2023-08" db="EMBL/GenBank/DDBJ databases">
        <title>Black Yeasts Isolated from many extreme environments.</title>
        <authorList>
            <person name="Coleine C."/>
            <person name="Stajich J.E."/>
            <person name="Selbmann L."/>
        </authorList>
    </citation>
    <scope>NUCLEOTIDE SEQUENCE [LARGE SCALE GENOMIC DNA]</scope>
    <source>
        <strain evidence="5 6">CCFEE 5792</strain>
    </source>
</reference>
<dbReference type="RefSeq" id="XP_064707388.1">
    <property type="nucleotide sequence ID" value="XM_064845130.1"/>
</dbReference>
<accession>A0AAV9NDZ4</accession>
<dbReference type="GeneID" id="89969726"/>
<proteinExistence type="predicted"/>
<keyword evidence="1" id="KW-0519">Myristate</keyword>
<evidence type="ECO:0000256" key="3">
    <source>
        <dbReference type="ARBA" id="ARBA00023288"/>
    </source>
</evidence>
<dbReference type="InterPro" id="IPR031632">
    <property type="entry name" value="SVIP"/>
</dbReference>
<keyword evidence="3" id="KW-0449">Lipoprotein</keyword>
<feature type="compositionally biased region" description="Polar residues" evidence="4">
    <location>
        <begin position="1"/>
        <end position="29"/>
    </location>
</feature>
<name>A0AAV9NDZ4_9EURO</name>
<feature type="compositionally biased region" description="Low complexity" evidence="4">
    <location>
        <begin position="54"/>
        <end position="67"/>
    </location>
</feature>
<dbReference type="Pfam" id="PF15811">
    <property type="entry name" value="SVIP"/>
    <property type="match status" value="1"/>
</dbReference>
<sequence length="122" mass="12789">MGNICSKSANQPDNFSTPGRTIGATPQNSTATTTPVPKKVTANTPGRTLGGRVEAPSPDDARAAAARAAEERAASASKPGGKLAKQLQDQKKQNSRQLVKEDAEAERRARDADASAEARNYN</sequence>
<feature type="region of interest" description="Disordered" evidence="4">
    <location>
        <begin position="1"/>
        <end position="122"/>
    </location>
</feature>
<evidence type="ECO:0000256" key="1">
    <source>
        <dbReference type="ARBA" id="ARBA00022707"/>
    </source>
</evidence>
<keyword evidence="2" id="KW-0564">Palmitate</keyword>
<evidence type="ECO:0000313" key="6">
    <source>
        <dbReference type="Proteomes" id="UP001358417"/>
    </source>
</evidence>
<feature type="compositionally biased region" description="Low complexity" evidence="4">
    <location>
        <begin position="74"/>
        <end position="87"/>
    </location>
</feature>
<feature type="compositionally biased region" description="Low complexity" evidence="4">
    <location>
        <begin position="30"/>
        <end position="42"/>
    </location>
</feature>
<evidence type="ECO:0000256" key="2">
    <source>
        <dbReference type="ARBA" id="ARBA00023139"/>
    </source>
</evidence>
<dbReference type="EMBL" id="JAVRRD010000010">
    <property type="protein sequence ID" value="KAK5054615.1"/>
    <property type="molecule type" value="Genomic_DNA"/>
</dbReference>
<dbReference type="Proteomes" id="UP001358417">
    <property type="component" value="Unassembled WGS sequence"/>
</dbReference>